<keyword evidence="6" id="KW-0695">RNA-directed DNA polymerase</keyword>
<evidence type="ECO:0000256" key="5">
    <source>
        <dbReference type="ARBA" id="ARBA00022801"/>
    </source>
</evidence>
<keyword evidence="7" id="KW-1133">Transmembrane helix</keyword>
<protein>
    <recommendedName>
        <fullName evidence="13">Reverse transcriptase</fullName>
    </recommendedName>
</protein>
<feature type="transmembrane region" description="Helical" evidence="7">
    <location>
        <begin position="187"/>
        <end position="208"/>
    </location>
</feature>
<evidence type="ECO:0000259" key="10">
    <source>
        <dbReference type="Pfam" id="PF17921"/>
    </source>
</evidence>
<dbReference type="Gene3D" id="3.10.20.370">
    <property type="match status" value="1"/>
</dbReference>
<organism evidence="11 12">
    <name type="scientific">Paspalum notatum var. saurae</name>
    <dbReference type="NCBI Taxonomy" id="547442"/>
    <lineage>
        <taxon>Eukaryota</taxon>
        <taxon>Viridiplantae</taxon>
        <taxon>Streptophyta</taxon>
        <taxon>Embryophyta</taxon>
        <taxon>Tracheophyta</taxon>
        <taxon>Spermatophyta</taxon>
        <taxon>Magnoliopsida</taxon>
        <taxon>Liliopsida</taxon>
        <taxon>Poales</taxon>
        <taxon>Poaceae</taxon>
        <taxon>PACMAD clade</taxon>
        <taxon>Panicoideae</taxon>
        <taxon>Andropogonodae</taxon>
        <taxon>Paspaleae</taxon>
        <taxon>Paspalinae</taxon>
        <taxon>Paspalum</taxon>
    </lineage>
</organism>
<dbReference type="Gene3D" id="3.30.70.270">
    <property type="match status" value="2"/>
</dbReference>
<evidence type="ECO:0000259" key="9">
    <source>
        <dbReference type="Pfam" id="PF17917"/>
    </source>
</evidence>
<keyword evidence="2" id="KW-0548">Nucleotidyltransferase</keyword>
<dbReference type="Pfam" id="PF00078">
    <property type="entry name" value="RVT_1"/>
    <property type="match status" value="1"/>
</dbReference>
<dbReference type="InterPro" id="IPR043128">
    <property type="entry name" value="Rev_trsase/Diguanyl_cyclase"/>
</dbReference>
<dbReference type="AlphaFoldDB" id="A0AAQ3X7Y7"/>
<evidence type="ECO:0008006" key="13">
    <source>
        <dbReference type="Google" id="ProtNLM"/>
    </source>
</evidence>
<keyword evidence="4" id="KW-0255">Endonuclease</keyword>
<keyword evidence="7" id="KW-0812">Transmembrane</keyword>
<keyword evidence="3" id="KW-0540">Nuclease</keyword>
<keyword evidence="5" id="KW-0378">Hydrolase</keyword>
<dbReference type="FunFam" id="3.10.20.370:FF:000001">
    <property type="entry name" value="Retrovirus-related Pol polyprotein from transposon 17.6-like protein"/>
    <property type="match status" value="1"/>
</dbReference>
<gene>
    <name evidence="11" type="ORF">U9M48_034426</name>
</gene>
<dbReference type="Proteomes" id="UP001341281">
    <property type="component" value="Chromosome 08"/>
</dbReference>
<dbReference type="Gene3D" id="2.40.50.40">
    <property type="match status" value="1"/>
</dbReference>
<dbReference type="Pfam" id="PF17917">
    <property type="entry name" value="RT_RNaseH"/>
    <property type="match status" value="1"/>
</dbReference>
<dbReference type="InterPro" id="IPR041588">
    <property type="entry name" value="Integrase_H2C2"/>
</dbReference>
<dbReference type="InterPro" id="IPR050951">
    <property type="entry name" value="Retrovirus_Pol_polyprotein"/>
</dbReference>
<evidence type="ECO:0000313" key="12">
    <source>
        <dbReference type="Proteomes" id="UP001341281"/>
    </source>
</evidence>
<dbReference type="InterPro" id="IPR016197">
    <property type="entry name" value="Chromo-like_dom_sf"/>
</dbReference>
<reference evidence="11 12" key="1">
    <citation type="submission" date="2024-02" db="EMBL/GenBank/DDBJ databases">
        <title>High-quality chromosome-scale genome assembly of Pensacola bahiagrass (Paspalum notatum Flugge var. saurae).</title>
        <authorList>
            <person name="Vega J.M."/>
            <person name="Podio M."/>
            <person name="Orjuela J."/>
            <person name="Siena L.A."/>
            <person name="Pessino S.C."/>
            <person name="Combes M.C."/>
            <person name="Mariac C."/>
            <person name="Albertini E."/>
            <person name="Pupilli F."/>
            <person name="Ortiz J.P.A."/>
            <person name="Leblanc O."/>
        </authorList>
    </citation>
    <scope>NUCLEOTIDE SEQUENCE [LARGE SCALE GENOMIC DNA]</scope>
    <source>
        <strain evidence="11">R1</strain>
        <tissue evidence="11">Leaf</tissue>
    </source>
</reference>
<name>A0AAQ3X7Y7_PASNO</name>
<dbReference type="InterPro" id="IPR000477">
    <property type="entry name" value="RT_dom"/>
</dbReference>
<keyword evidence="7" id="KW-0472">Membrane</keyword>
<proteinExistence type="predicted"/>
<dbReference type="GO" id="GO:0004519">
    <property type="term" value="F:endonuclease activity"/>
    <property type="evidence" value="ECO:0007669"/>
    <property type="project" value="UniProtKB-KW"/>
</dbReference>
<dbReference type="InterPro" id="IPR041373">
    <property type="entry name" value="RT_RNaseH"/>
</dbReference>
<dbReference type="GO" id="GO:0016787">
    <property type="term" value="F:hydrolase activity"/>
    <property type="evidence" value="ECO:0007669"/>
    <property type="project" value="UniProtKB-KW"/>
</dbReference>
<sequence>MKSSKSGKVMLLHLPSHKHSPPTVNATEAQLIKKIPVVSDFPDVFPEELPGLPPNRDVEFAIELVPGTAPVSRRPYRMAPDELKELKVQLQEQLDKGFIRPNSSPWGCPALFVEKKDQGGKRLCVDYRPLNAITIKNKYPLPHIDILFDQLARAKVFSKIDLRSGYYQIKIRGEDIPKTAFSTRYGLYEYLVMSFGLTNAPAFFMYMMNSVFMNELDKFVVVFIDDILIYSKSEEEHKEHLRIVLNRLREHKLYAKFSKCAFWLVSFLGHILSEKGVEVDPSKVKDVLNWKQPETVTEIQSFLGLVGYYRRFIKDFSKTAKPMTSLTKKECEVLLAQPDVTKPFDVYCDASGNGLGCVLMQEGRVIAYASRQLRKLEANYRTHDLELAAVVHALKIWRHYLLGNTCHIYTDHKSLKYILTQPELNMRQRRWLELIKDFDLEIHYHPGKANVVADASSRKAHCNVIEARPTVRVICCEVDEIEMPTEQHAELYSLIIEPTIKDQIIVAQKQDKSMAHIREGLDEKKRACFTLDDQGVLWFKNRLVVPKDMELRKKILDEAHTSMFTMHPGSNKMYQDLKQKFWWTRMKREIAKYVSECDVCQRVKADHLKPAAEFAYNNNYQKSLEMAPFEALYGRRCRTPLNWSEPGERVTFGPKLVTQAEEQVKFIHSNLKRAQSRQKSYSDKRRRPLAFEEGDHVYLRVSPMKGVHRFGVKGKLAPRYVGPFKITREMWISSLPIEPDLTYEEHPIKILDQKQRSTRRRTINFYKVQWNNHSEEEATWEQEEFLRTRYPDFLPSTSN</sequence>
<dbReference type="FunFam" id="1.10.340.70:FF:000001">
    <property type="entry name" value="Retrovirus-related Pol polyprotein from transposon gypsy-like Protein"/>
    <property type="match status" value="1"/>
</dbReference>
<dbReference type="CDD" id="cd09274">
    <property type="entry name" value="RNase_HI_RT_Ty3"/>
    <property type="match status" value="1"/>
</dbReference>
<dbReference type="InterPro" id="IPR043502">
    <property type="entry name" value="DNA/RNA_pol_sf"/>
</dbReference>
<evidence type="ECO:0000256" key="3">
    <source>
        <dbReference type="ARBA" id="ARBA00022722"/>
    </source>
</evidence>
<dbReference type="Gene3D" id="1.10.340.70">
    <property type="match status" value="1"/>
</dbReference>
<dbReference type="SUPFAM" id="SSF56672">
    <property type="entry name" value="DNA/RNA polymerases"/>
    <property type="match status" value="1"/>
</dbReference>
<dbReference type="GO" id="GO:0003964">
    <property type="term" value="F:RNA-directed DNA polymerase activity"/>
    <property type="evidence" value="ECO:0007669"/>
    <property type="project" value="UniProtKB-KW"/>
</dbReference>
<dbReference type="SUPFAM" id="SSF54160">
    <property type="entry name" value="Chromo domain-like"/>
    <property type="match status" value="1"/>
</dbReference>
<keyword evidence="1" id="KW-0808">Transferase</keyword>
<feature type="domain" description="Reverse transcriptase RNase H-like" evidence="9">
    <location>
        <begin position="339"/>
        <end position="438"/>
    </location>
</feature>
<evidence type="ECO:0000256" key="4">
    <source>
        <dbReference type="ARBA" id="ARBA00022759"/>
    </source>
</evidence>
<dbReference type="PANTHER" id="PTHR37984:SF5">
    <property type="entry name" value="PROTEIN NYNRIN-LIKE"/>
    <property type="match status" value="1"/>
</dbReference>
<evidence type="ECO:0000256" key="6">
    <source>
        <dbReference type="ARBA" id="ARBA00022918"/>
    </source>
</evidence>
<evidence type="ECO:0000256" key="1">
    <source>
        <dbReference type="ARBA" id="ARBA00022679"/>
    </source>
</evidence>
<evidence type="ECO:0000313" key="11">
    <source>
        <dbReference type="EMBL" id="WVZ87851.1"/>
    </source>
</evidence>
<feature type="domain" description="Reverse transcriptase" evidence="8">
    <location>
        <begin position="114"/>
        <end position="271"/>
    </location>
</feature>
<evidence type="ECO:0000256" key="7">
    <source>
        <dbReference type="SAM" id="Phobius"/>
    </source>
</evidence>
<dbReference type="CDD" id="cd01647">
    <property type="entry name" value="RT_LTR"/>
    <property type="match status" value="1"/>
</dbReference>
<dbReference type="EMBL" id="CP144752">
    <property type="protein sequence ID" value="WVZ87851.1"/>
    <property type="molecule type" value="Genomic_DNA"/>
</dbReference>
<keyword evidence="12" id="KW-1185">Reference proteome</keyword>
<feature type="domain" description="Integrase zinc-binding" evidence="10">
    <location>
        <begin position="550"/>
        <end position="605"/>
    </location>
</feature>
<dbReference type="PANTHER" id="PTHR37984">
    <property type="entry name" value="PROTEIN CBG26694"/>
    <property type="match status" value="1"/>
</dbReference>
<evidence type="ECO:0000259" key="8">
    <source>
        <dbReference type="Pfam" id="PF00078"/>
    </source>
</evidence>
<dbReference type="Gene3D" id="3.10.10.10">
    <property type="entry name" value="HIV Type 1 Reverse Transcriptase, subunit A, domain 1"/>
    <property type="match status" value="1"/>
</dbReference>
<accession>A0AAQ3X7Y7</accession>
<dbReference type="Pfam" id="PF17921">
    <property type="entry name" value="Integrase_H2C2"/>
    <property type="match status" value="1"/>
</dbReference>
<evidence type="ECO:0000256" key="2">
    <source>
        <dbReference type="ARBA" id="ARBA00022695"/>
    </source>
</evidence>